<comment type="caution">
    <text evidence="3">The sequence shown here is derived from an EMBL/GenBank/DDBJ whole genome shotgun (WGS) entry which is preliminary data.</text>
</comment>
<evidence type="ECO:0000313" key="4">
    <source>
        <dbReference type="Proteomes" id="UP001595557"/>
    </source>
</evidence>
<feature type="signal peptide" evidence="2">
    <location>
        <begin position="1"/>
        <end position="22"/>
    </location>
</feature>
<gene>
    <name evidence="3" type="ORF">ACFOD7_20265</name>
</gene>
<accession>A0ABV7IKP3</accession>
<reference evidence="4" key="1">
    <citation type="journal article" date="2019" name="Int. J. Syst. Evol. Microbiol.">
        <title>The Global Catalogue of Microorganisms (GCM) 10K type strain sequencing project: providing services to taxonomists for standard genome sequencing and annotation.</title>
        <authorList>
            <consortium name="The Broad Institute Genomics Platform"/>
            <consortium name="The Broad Institute Genome Sequencing Center for Infectious Disease"/>
            <person name="Wu L."/>
            <person name="Ma J."/>
        </authorList>
    </citation>
    <scope>NUCLEOTIDE SEQUENCE [LARGE SCALE GENOMIC DNA]</scope>
    <source>
        <strain evidence="4">KCTC 52239</strain>
    </source>
</reference>
<protein>
    <submittedName>
        <fullName evidence="3">Uncharacterized protein</fullName>
    </submittedName>
</protein>
<proteinExistence type="predicted"/>
<keyword evidence="4" id="KW-1185">Reference proteome</keyword>
<feature type="chain" id="PRO_5045809194" evidence="2">
    <location>
        <begin position="23"/>
        <end position="506"/>
    </location>
</feature>
<keyword evidence="2" id="KW-0732">Signal</keyword>
<dbReference type="RefSeq" id="WP_207467179.1">
    <property type="nucleotide sequence ID" value="NZ_JAFNAW010000013.1"/>
</dbReference>
<feature type="region of interest" description="Disordered" evidence="1">
    <location>
        <begin position="478"/>
        <end position="506"/>
    </location>
</feature>
<evidence type="ECO:0000256" key="2">
    <source>
        <dbReference type="SAM" id="SignalP"/>
    </source>
</evidence>
<organism evidence="3 4">
    <name type="scientific">Paracoccus fontiphilus</name>
    <dbReference type="NCBI Taxonomy" id="1815556"/>
    <lineage>
        <taxon>Bacteria</taxon>
        <taxon>Pseudomonadati</taxon>
        <taxon>Pseudomonadota</taxon>
        <taxon>Alphaproteobacteria</taxon>
        <taxon>Rhodobacterales</taxon>
        <taxon>Paracoccaceae</taxon>
        <taxon>Paracoccus</taxon>
    </lineage>
</organism>
<dbReference type="Proteomes" id="UP001595557">
    <property type="component" value="Unassembled WGS sequence"/>
</dbReference>
<evidence type="ECO:0000256" key="1">
    <source>
        <dbReference type="SAM" id="MobiDB-lite"/>
    </source>
</evidence>
<dbReference type="EMBL" id="JBHRTE010000102">
    <property type="protein sequence ID" value="MFC3170366.1"/>
    <property type="molecule type" value="Genomic_DNA"/>
</dbReference>
<sequence>MRKMASSISALAILAAGNFASADELPNLHDLTLGDPMFYTSDQDIKDDDGQKQMLGTGRPGRTHSGMPHLPVFMGYMNTNYTYRFVTIAEQVFTMIGEGKHGLWRVQENGTIREYLKPDAGGLADGDDPLSPENLSVVTEDYAAFIPEAGWDGYRYPDQKVDDQGRLAFIDLPISHPKYQGKYQKHDPIDLPHFYCTMSENDYPYAVMAMDFAFAQKGANRIGPLGKRAGLDIRENYTNALRLTHFPDARSWVNRGVEGKDALHVDWQPVDTSRTDVEYYLVERPFFNKPYLFVTAVFDNRDNDDLSYVRPEGPYWDSLKERQASLKTTVTRQPRFHLAQDIEAKAVGLPLYGVHHPNRTAYGAGGACPLKGGDWGRYPDPSGGAGWPTNYEEVTPMCDAVLVDIKFYANLDNRDWNDPAKYLANAGTGSRQRTYTVMPGNYGEFRDPYNVARGWANPDAMAVPAEVTLTYTTAEPAVTFEDPARQHPATARMEPTPSTSCRPIPS</sequence>
<feature type="compositionally biased region" description="Polar residues" evidence="1">
    <location>
        <begin position="496"/>
        <end position="506"/>
    </location>
</feature>
<evidence type="ECO:0000313" key="3">
    <source>
        <dbReference type="EMBL" id="MFC3170366.1"/>
    </source>
</evidence>
<name>A0ABV7IKP3_9RHOB</name>